<dbReference type="EMBL" id="CAJVPZ010051107">
    <property type="protein sequence ID" value="CAG8778561.1"/>
    <property type="molecule type" value="Genomic_DNA"/>
</dbReference>
<keyword evidence="2" id="KW-0677">Repeat</keyword>
<accession>A0A9N9JEQ4</accession>
<dbReference type="InterPro" id="IPR036322">
    <property type="entry name" value="WD40_repeat_dom_sf"/>
</dbReference>
<reference evidence="4" key="1">
    <citation type="submission" date="2021-06" db="EMBL/GenBank/DDBJ databases">
        <authorList>
            <person name="Kallberg Y."/>
            <person name="Tangrot J."/>
            <person name="Rosling A."/>
        </authorList>
    </citation>
    <scope>NUCLEOTIDE SEQUENCE</scope>
    <source>
        <strain evidence="4">IN212</strain>
    </source>
</reference>
<dbReference type="InterPro" id="IPR050505">
    <property type="entry name" value="WDR55/POC1"/>
</dbReference>
<dbReference type="PANTHER" id="PTHR44019:SF8">
    <property type="entry name" value="POC1 CENTRIOLAR PROTEIN HOMOLOG"/>
    <property type="match status" value="1"/>
</dbReference>
<dbReference type="SMART" id="SM00320">
    <property type="entry name" value="WD40"/>
    <property type="match status" value="3"/>
</dbReference>
<evidence type="ECO:0000256" key="2">
    <source>
        <dbReference type="ARBA" id="ARBA00022737"/>
    </source>
</evidence>
<keyword evidence="1" id="KW-0853">WD repeat</keyword>
<name>A0A9N9JEQ4_9GLOM</name>
<dbReference type="AlphaFoldDB" id="A0A9N9JEQ4"/>
<dbReference type="Pfam" id="PF00400">
    <property type="entry name" value="WD40"/>
    <property type="match status" value="1"/>
</dbReference>
<feature type="compositionally biased region" description="Polar residues" evidence="3">
    <location>
        <begin position="431"/>
        <end position="452"/>
    </location>
</feature>
<organism evidence="4 5">
    <name type="scientific">Racocetra fulgida</name>
    <dbReference type="NCBI Taxonomy" id="60492"/>
    <lineage>
        <taxon>Eukaryota</taxon>
        <taxon>Fungi</taxon>
        <taxon>Fungi incertae sedis</taxon>
        <taxon>Mucoromycota</taxon>
        <taxon>Glomeromycotina</taxon>
        <taxon>Glomeromycetes</taxon>
        <taxon>Diversisporales</taxon>
        <taxon>Gigasporaceae</taxon>
        <taxon>Racocetra</taxon>
    </lineage>
</organism>
<feature type="non-terminal residue" evidence="4">
    <location>
        <position position="1"/>
    </location>
</feature>
<evidence type="ECO:0000256" key="1">
    <source>
        <dbReference type="ARBA" id="ARBA00022574"/>
    </source>
</evidence>
<dbReference type="SUPFAM" id="SSF50978">
    <property type="entry name" value="WD40 repeat-like"/>
    <property type="match status" value="1"/>
</dbReference>
<comment type="caution">
    <text evidence="4">The sequence shown here is derived from an EMBL/GenBank/DDBJ whole genome shotgun (WGS) entry which is preliminary data.</text>
</comment>
<dbReference type="Proteomes" id="UP000789396">
    <property type="component" value="Unassembled WGS sequence"/>
</dbReference>
<evidence type="ECO:0000256" key="3">
    <source>
        <dbReference type="SAM" id="MobiDB-lite"/>
    </source>
</evidence>
<gene>
    <name evidence="4" type="ORF">RFULGI_LOCUS15613</name>
</gene>
<sequence>PTSHSTIPNTPTYEHGYSYSMSKSISDQKIPAILLATYRNGYFKEWDLASGQITHTVDTNQKGGISCLLVVDDGEQNYSKNELRIFTGARDGSVKCWVRIVEDLDNESDNTNSDCNESRKSIWKLFYTIPGEFVNAITCVAAKVVKTQKGCFGIVVTGTADGEVRVYDYLTGKFITRLSYGISEKQRRAKEREEQLLQKQLLFQQQQNKTKNYLRKSYISQQDLSDSEQDWSEEYDDEYEFWDETDETEDCVSHEGAITNIIIHPLKEESCPCGNTEETGGFSITTSSADEKVYFWQLIRSVMDCTCMTFQLGEPIVDNYDRGGATGRFQKVAQWDGAMTKFLGRVSQPGGEWEVWILDIHYPHVIEPTDVDSSKNHDDVVEFKVKVVPLVNENDLIMEEQNKEKEALYKRRENAEELKGFVRRRRDVSGNCASSPTYPLLNNHNQNHSQVRNNEEDSTQ</sequence>
<feature type="region of interest" description="Disordered" evidence="3">
    <location>
        <begin position="425"/>
        <end position="460"/>
    </location>
</feature>
<evidence type="ECO:0000313" key="5">
    <source>
        <dbReference type="Proteomes" id="UP000789396"/>
    </source>
</evidence>
<keyword evidence="5" id="KW-1185">Reference proteome</keyword>
<proteinExistence type="predicted"/>
<feature type="non-terminal residue" evidence="4">
    <location>
        <position position="460"/>
    </location>
</feature>
<dbReference type="PANTHER" id="PTHR44019">
    <property type="entry name" value="WD REPEAT-CONTAINING PROTEIN 55"/>
    <property type="match status" value="1"/>
</dbReference>
<protein>
    <submittedName>
        <fullName evidence="4">2194_t:CDS:1</fullName>
    </submittedName>
</protein>
<dbReference type="InterPro" id="IPR015943">
    <property type="entry name" value="WD40/YVTN_repeat-like_dom_sf"/>
</dbReference>
<evidence type="ECO:0000313" key="4">
    <source>
        <dbReference type="EMBL" id="CAG8778561.1"/>
    </source>
</evidence>
<dbReference type="InterPro" id="IPR001680">
    <property type="entry name" value="WD40_rpt"/>
</dbReference>
<dbReference type="OrthoDB" id="6510177at2759"/>
<dbReference type="Gene3D" id="2.130.10.10">
    <property type="entry name" value="YVTN repeat-like/Quinoprotein amine dehydrogenase"/>
    <property type="match status" value="1"/>
</dbReference>